<gene>
    <name evidence="1" type="ORF">IHE45_01G000200</name>
</gene>
<name>A0ACB7WRN3_DIOAL</name>
<protein>
    <submittedName>
        <fullName evidence="1">Uncharacterized protein</fullName>
    </submittedName>
</protein>
<keyword evidence="2" id="KW-1185">Reference proteome</keyword>
<proteinExistence type="predicted"/>
<sequence>MIRILAFYGFVSAQGNLVEKNERYQFKSKPSLQQYVILFMCFVECLVPSSSNDKQCIEEVVNNVLVASATHGTHHRYTHLEVPSKSIVSFFTFLALKNPWLMEQEVRWRKPSPWERLTPQVHLLSLVWTCRHHLHVFIDAVAGDTLLFFNALC</sequence>
<reference evidence="2" key="1">
    <citation type="journal article" date="2022" name="Nat. Commun.">
        <title>Chromosome evolution and the genetic basis of agronomically important traits in greater yam.</title>
        <authorList>
            <person name="Bredeson J.V."/>
            <person name="Lyons J.B."/>
            <person name="Oniyinde I.O."/>
            <person name="Okereke N.R."/>
            <person name="Kolade O."/>
            <person name="Nnabue I."/>
            <person name="Nwadili C.O."/>
            <person name="Hribova E."/>
            <person name="Parker M."/>
            <person name="Nwogha J."/>
            <person name="Shu S."/>
            <person name="Carlson J."/>
            <person name="Kariba R."/>
            <person name="Muthemba S."/>
            <person name="Knop K."/>
            <person name="Barton G.J."/>
            <person name="Sherwood A.V."/>
            <person name="Lopez-Montes A."/>
            <person name="Asiedu R."/>
            <person name="Jamnadass R."/>
            <person name="Muchugi A."/>
            <person name="Goodstein D."/>
            <person name="Egesi C.N."/>
            <person name="Featherston J."/>
            <person name="Asfaw A."/>
            <person name="Simpson G.G."/>
            <person name="Dolezel J."/>
            <person name="Hendre P.S."/>
            <person name="Van Deynze A."/>
            <person name="Kumar P.L."/>
            <person name="Obidiegwu J.E."/>
            <person name="Bhattacharjee R."/>
            <person name="Rokhsar D.S."/>
        </authorList>
    </citation>
    <scope>NUCLEOTIDE SEQUENCE [LARGE SCALE GENOMIC DNA]</scope>
    <source>
        <strain evidence="2">cv. TDa95/00328</strain>
    </source>
</reference>
<organism evidence="1 2">
    <name type="scientific">Dioscorea alata</name>
    <name type="common">Purple yam</name>
    <dbReference type="NCBI Taxonomy" id="55571"/>
    <lineage>
        <taxon>Eukaryota</taxon>
        <taxon>Viridiplantae</taxon>
        <taxon>Streptophyta</taxon>
        <taxon>Embryophyta</taxon>
        <taxon>Tracheophyta</taxon>
        <taxon>Spermatophyta</taxon>
        <taxon>Magnoliopsida</taxon>
        <taxon>Liliopsida</taxon>
        <taxon>Dioscoreales</taxon>
        <taxon>Dioscoreaceae</taxon>
        <taxon>Dioscorea</taxon>
    </lineage>
</organism>
<evidence type="ECO:0000313" key="1">
    <source>
        <dbReference type="EMBL" id="KAH7691453.1"/>
    </source>
</evidence>
<evidence type="ECO:0000313" key="2">
    <source>
        <dbReference type="Proteomes" id="UP000827976"/>
    </source>
</evidence>
<accession>A0ACB7WRN3</accession>
<comment type="caution">
    <text evidence="1">The sequence shown here is derived from an EMBL/GenBank/DDBJ whole genome shotgun (WGS) entry which is preliminary data.</text>
</comment>
<dbReference type="Proteomes" id="UP000827976">
    <property type="component" value="Chromosome 1"/>
</dbReference>
<dbReference type="EMBL" id="CM037011">
    <property type="protein sequence ID" value="KAH7691453.1"/>
    <property type="molecule type" value="Genomic_DNA"/>
</dbReference>